<dbReference type="FunFam" id="1.10.600.10:FF:000007">
    <property type="entry name" value="Isoprene synthase, chloroplastic"/>
    <property type="match status" value="1"/>
</dbReference>
<evidence type="ECO:0000259" key="6">
    <source>
        <dbReference type="Pfam" id="PF03936"/>
    </source>
</evidence>
<dbReference type="SFLD" id="SFLDS00005">
    <property type="entry name" value="Isoprenoid_Synthase_Type_I"/>
    <property type="match status" value="1"/>
</dbReference>
<dbReference type="SUPFAM" id="SSF48576">
    <property type="entry name" value="Terpenoid synthases"/>
    <property type="match status" value="1"/>
</dbReference>
<protein>
    <submittedName>
        <fullName evidence="7">Uncharacterized protein</fullName>
    </submittedName>
</protein>
<sequence>MSSNVSAIPNSFEVIRRSAQFQASVWGDYFLSYHSLPPEKGNKVMEKQTEELKEEIKMELVSTTKDEPEKLRLIDLIQRLGVCYHFENEINNILQQLHHITITSEKNGDDNPYNMTLCFRLLRQQGYNVSSEPFDRFRGKWESSYDNNVEELLSLYEASQLRMQGEEALDEAFCFATAQLEAIVQDPTTDPMVAAEIRQALKWPMYKNLPRLKARHHIGLYSEKPWRNESLLNFAKMDFNKLQNLHQTEIAYISKWWDDYGFAEKLSFARNRIVEGYFFALGIFFEPQLLTARLIMTKVIAIGSMLDDIYDVYGTFEELKLLTLALERWDKSETKQLPNYMKMYYEALLDVFEEIEQEMSQKETETTPYCIHHMKEATKELGRVFLVEATWCKEGYTPKVEEYLDIALISFGHKLLMVTALLGMGSHMATQQIVQWITSMPNILKASAVICRLMNDIVSHKFEQERGHVASAIECYMEQNHLSEYEALIALRKQIDDLWKDMVENYCAVITEDEVPRGVLMRVLNLTRLFNVIYKDGDGYTQSHGSTKAHIKSLLVDSVPL</sequence>
<proteinExistence type="predicted"/>
<dbReference type="InterPro" id="IPR050148">
    <property type="entry name" value="Terpene_synthase-like"/>
</dbReference>
<dbReference type="SFLD" id="SFLDG01019">
    <property type="entry name" value="Terpene_Cyclase_Like_1_C_Termi"/>
    <property type="match status" value="1"/>
</dbReference>
<dbReference type="InterPro" id="IPR008930">
    <property type="entry name" value="Terpenoid_cyclase/PrenylTrfase"/>
</dbReference>
<keyword evidence="3" id="KW-0460">Magnesium</keyword>
<evidence type="ECO:0000256" key="4">
    <source>
        <dbReference type="ARBA" id="ARBA00023239"/>
    </source>
</evidence>
<dbReference type="OMA" id="YYSYARI"/>
<accession>A0A0A0L6G4</accession>
<gene>
    <name evidence="7" type="ORF">Csa_3G095040</name>
</gene>
<reference evidence="7 8" key="1">
    <citation type="journal article" date="2009" name="Nat. Genet.">
        <title>The genome of the cucumber, Cucumis sativus L.</title>
        <authorList>
            <person name="Huang S."/>
            <person name="Li R."/>
            <person name="Zhang Z."/>
            <person name="Li L."/>
            <person name="Gu X."/>
            <person name="Fan W."/>
            <person name="Lucas W.J."/>
            <person name="Wang X."/>
            <person name="Xie B."/>
            <person name="Ni P."/>
            <person name="Ren Y."/>
            <person name="Zhu H."/>
            <person name="Li J."/>
            <person name="Lin K."/>
            <person name="Jin W."/>
            <person name="Fei Z."/>
            <person name="Li G."/>
            <person name="Staub J."/>
            <person name="Kilian A."/>
            <person name="van der Vossen E.A."/>
            <person name="Wu Y."/>
            <person name="Guo J."/>
            <person name="He J."/>
            <person name="Jia Z."/>
            <person name="Ren Y."/>
            <person name="Tian G."/>
            <person name="Lu Y."/>
            <person name="Ruan J."/>
            <person name="Qian W."/>
            <person name="Wang M."/>
            <person name="Huang Q."/>
            <person name="Li B."/>
            <person name="Xuan Z."/>
            <person name="Cao J."/>
            <person name="Asan"/>
            <person name="Wu Z."/>
            <person name="Zhang J."/>
            <person name="Cai Q."/>
            <person name="Bai Y."/>
            <person name="Zhao B."/>
            <person name="Han Y."/>
            <person name="Li Y."/>
            <person name="Li X."/>
            <person name="Wang S."/>
            <person name="Shi Q."/>
            <person name="Liu S."/>
            <person name="Cho W.K."/>
            <person name="Kim J.Y."/>
            <person name="Xu Y."/>
            <person name="Heller-Uszynska K."/>
            <person name="Miao H."/>
            <person name="Cheng Z."/>
            <person name="Zhang S."/>
            <person name="Wu J."/>
            <person name="Yang Y."/>
            <person name="Kang H."/>
            <person name="Li M."/>
            <person name="Liang H."/>
            <person name="Ren X."/>
            <person name="Shi Z."/>
            <person name="Wen M."/>
            <person name="Jian M."/>
            <person name="Yang H."/>
            <person name="Zhang G."/>
            <person name="Yang Z."/>
            <person name="Chen R."/>
            <person name="Liu S."/>
            <person name="Li J."/>
            <person name="Ma L."/>
            <person name="Liu H."/>
            <person name="Zhou Y."/>
            <person name="Zhao J."/>
            <person name="Fang X."/>
            <person name="Li G."/>
            <person name="Fang L."/>
            <person name="Li Y."/>
            <person name="Liu D."/>
            <person name="Zheng H."/>
            <person name="Zhang Y."/>
            <person name="Qin N."/>
            <person name="Li Z."/>
            <person name="Yang G."/>
            <person name="Yang S."/>
            <person name="Bolund L."/>
            <person name="Kristiansen K."/>
            <person name="Zheng H."/>
            <person name="Li S."/>
            <person name="Zhang X."/>
            <person name="Yang H."/>
            <person name="Wang J."/>
            <person name="Sun R."/>
            <person name="Zhang B."/>
            <person name="Jiang S."/>
            <person name="Wang J."/>
            <person name="Du Y."/>
            <person name="Li S."/>
        </authorList>
    </citation>
    <scope>NUCLEOTIDE SEQUENCE [LARGE SCALE GENOMIC DNA]</scope>
    <source>
        <strain evidence="8">cv. 9930</strain>
    </source>
</reference>
<evidence type="ECO:0000259" key="5">
    <source>
        <dbReference type="Pfam" id="PF01397"/>
    </source>
</evidence>
<dbReference type="InterPro" id="IPR005630">
    <property type="entry name" value="Terpene_synthase_metal-bd"/>
</dbReference>
<dbReference type="eggNOG" id="ENOG502QUCN">
    <property type="taxonomic scope" value="Eukaryota"/>
</dbReference>
<keyword evidence="8" id="KW-1185">Reference proteome</keyword>
<dbReference type="SUPFAM" id="SSF48239">
    <property type="entry name" value="Terpenoid cyclases/Protein prenyltransferases"/>
    <property type="match status" value="1"/>
</dbReference>
<dbReference type="AlphaFoldDB" id="A0A0A0L6G4"/>
<feature type="domain" description="Terpene synthase metal-binding" evidence="6">
    <location>
        <begin position="259"/>
        <end position="501"/>
    </location>
</feature>
<dbReference type="InterPro" id="IPR036965">
    <property type="entry name" value="Terpene_synth_N_sf"/>
</dbReference>
<dbReference type="PANTHER" id="PTHR31225:SF221">
    <property type="entry name" value="(-)-GERMACRENE D SYNTHASE"/>
    <property type="match status" value="1"/>
</dbReference>
<dbReference type="EMBL" id="CM002924">
    <property type="protein sequence ID" value="KGN56187.1"/>
    <property type="molecule type" value="Genomic_DNA"/>
</dbReference>
<reference evidence="7 8" key="3">
    <citation type="journal article" date="2010" name="BMC Genomics">
        <title>Transcriptome sequencing and comparative analysis of cucumber flowers with different sex types.</title>
        <authorList>
            <person name="Guo S."/>
            <person name="Zheng Y."/>
            <person name="Joung J.G."/>
            <person name="Liu S."/>
            <person name="Zhang Z."/>
            <person name="Crasta O.R."/>
            <person name="Sobral B.W."/>
            <person name="Xu Y."/>
            <person name="Huang S."/>
            <person name="Fei Z."/>
        </authorList>
    </citation>
    <scope>NUCLEOTIDE SEQUENCE [LARGE SCALE GENOMIC DNA]</scope>
    <source>
        <strain evidence="8">cv. 9930</strain>
    </source>
</reference>
<comment type="cofactor">
    <cofactor evidence="1">
        <name>Mg(2+)</name>
        <dbReference type="ChEBI" id="CHEBI:18420"/>
    </cofactor>
</comment>
<dbReference type="STRING" id="3659.A0A0A0L6G4"/>
<reference evidence="7 8" key="2">
    <citation type="journal article" date="2009" name="PLoS ONE">
        <title>An integrated genetic and cytogenetic map of the cucumber genome.</title>
        <authorList>
            <person name="Ren Y."/>
            <person name="Zhang Z."/>
            <person name="Liu J."/>
            <person name="Staub J.E."/>
            <person name="Han Y."/>
            <person name="Cheng Z."/>
            <person name="Li X."/>
            <person name="Lu J."/>
            <person name="Miao H."/>
            <person name="Kang H."/>
            <person name="Xie B."/>
            <person name="Gu X."/>
            <person name="Wang X."/>
            <person name="Du Y."/>
            <person name="Jin W."/>
            <person name="Huang S."/>
        </authorList>
    </citation>
    <scope>NUCLEOTIDE SEQUENCE [LARGE SCALE GENOMIC DNA]</scope>
    <source>
        <strain evidence="8">cv. 9930</strain>
    </source>
</reference>
<dbReference type="InterPro" id="IPR044814">
    <property type="entry name" value="Terpene_cyclase_plant_C1"/>
</dbReference>
<dbReference type="PANTHER" id="PTHR31225">
    <property type="entry name" value="OS04G0344100 PROTEIN-RELATED"/>
    <property type="match status" value="1"/>
</dbReference>
<dbReference type="Proteomes" id="UP000029981">
    <property type="component" value="Chromosome 3"/>
</dbReference>
<dbReference type="GO" id="GO:0010333">
    <property type="term" value="F:terpene synthase activity"/>
    <property type="evidence" value="ECO:0000318"/>
    <property type="project" value="GO_Central"/>
</dbReference>
<evidence type="ECO:0000313" key="7">
    <source>
        <dbReference type="EMBL" id="KGN56187.1"/>
    </source>
</evidence>
<keyword evidence="2" id="KW-0479">Metal-binding</keyword>
<dbReference type="InterPro" id="IPR034741">
    <property type="entry name" value="Terpene_cyclase-like_1_C"/>
</dbReference>
<dbReference type="InterPro" id="IPR008949">
    <property type="entry name" value="Isoprenoid_synthase_dom_sf"/>
</dbReference>
<dbReference type="Gramene" id="KGN56187">
    <property type="protein sequence ID" value="KGN56187"/>
    <property type="gene ID" value="Csa_3G095040"/>
</dbReference>
<evidence type="ECO:0000256" key="3">
    <source>
        <dbReference type="ARBA" id="ARBA00022842"/>
    </source>
</evidence>
<dbReference type="Gene3D" id="1.50.10.130">
    <property type="entry name" value="Terpene synthase, N-terminal domain"/>
    <property type="match status" value="1"/>
</dbReference>
<evidence type="ECO:0000313" key="8">
    <source>
        <dbReference type="Proteomes" id="UP000029981"/>
    </source>
</evidence>
<dbReference type="GO" id="GO:0000287">
    <property type="term" value="F:magnesium ion binding"/>
    <property type="evidence" value="ECO:0007669"/>
    <property type="project" value="InterPro"/>
</dbReference>
<evidence type="ECO:0000256" key="1">
    <source>
        <dbReference type="ARBA" id="ARBA00001946"/>
    </source>
</evidence>
<dbReference type="CDD" id="cd00684">
    <property type="entry name" value="Terpene_cyclase_plant_C1"/>
    <property type="match status" value="1"/>
</dbReference>
<dbReference type="InterPro" id="IPR001906">
    <property type="entry name" value="Terpene_synth_N"/>
</dbReference>
<name>A0A0A0L6G4_CUCSA</name>
<dbReference type="Gene3D" id="1.10.600.10">
    <property type="entry name" value="Farnesyl Diphosphate Synthase"/>
    <property type="match status" value="1"/>
</dbReference>
<organism evidence="7 8">
    <name type="scientific">Cucumis sativus</name>
    <name type="common">Cucumber</name>
    <dbReference type="NCBI Taxonomy" id="3659"/>
    <lineage>
        <taxon>Eukaryota</taxon>
        <taxon>Viridiplantae</taxon>
        <taxon>Streptophyta</taxon>
        <taxon>Embryophyta</taxon>
        <taxon>Tracheophyta</taxon>
        <taxon>Spermatophyta</taxon>
        <taxon>Magnoliopsida</taxon>
        <taxon>eudicotyledons</taxon>
        <taxon>Gunneridae</taxon>
        <taxon>Pentapetalae</taxon>
        <taxon>rosids</taxon>
        <taxon>fabids</taxon>
        <taxon>Cucurbitales</taxon>
        <taxon>Cucurbitaceae</taxon>
        <taxon>Benincaseae</taxon>
        <taxon>Cucumis</taxon>
    </lineage>
</organism>
<feature type="domain" description="Terpene synthase N-terminal" evidence="5">
    <location>
        <begin position="25"/>
        <end position="201"/>
    </location>
</feature>
<dbReference type="GO" id="GO:0046246">
    <property type="term" value="P:terpene biosynthetic process"/>
    <property type="evidence" value="ECO:0000318"/>
    <property type="project" value="GO_Central"/>
</dbReference>
<dbReference type="GO" id="GO:0016102">
    <property type="term" value="P:diterpenoid biosynthetic process"/>
    <property type="evidence" value="ECO:0007669"/>
    <property type="project" value="InterPro"/>
</dbReference>
<dbReference type="Pfam" id="PF03936">
    <property type="entry name" value="Terpene_synth_C"/>
    <property type="match status" value="1"/>
</dbReference>
<reference evidence="7 8" key="4">
    <citation type="journal article" date="2011" name="BMC Genomics">
        <title>RNA-Seq improves annotation of protein-coding genes in the cucumber genome.</title>
        <authorList>
            <person name="Li Z."/>
            <person name="Zhang Z."/>
            <person name="Yan P."/>
            <person name="Huang S."/>
            <person name="Fei Z."/>
            <person name="Lin K."/>
        </authorList>
    </citation>
    <scope>NUCLEOTIDE SEQUENCE [LARGE SCALE GENOMIC DNA]</scope>
    <source>
        <strain evidence="8">cv. 9930</strain>
    </source>
</reference>
<dbReference type="Pfam" id="PF01397">
    <property type="entry name" value="Terpene_synth"/>
    <property type="match status" value="1"/>
</dbReference>
<evidence type="ECO:0000256" key="2">
    <source>
        <dbReference type="ARBA" id="ARBA00022723"/>
    </source>
</evidence>
<keyword evidence="4" id="KW-0456">Lyase</keyword>